<dbReference type="PhylomeDB" id="A7THG5"/>
<organism evidence="3">
    <name type="scientific">Vanderwaltozyma polyspora (strain ATCC 22028 / DSM 70294 / BCRC 21397 / CBS 2163 / NBRC 10782 / NRRL Y-8283 / UCD 57-17)</name>
    <name type="common">Kluyveromyces polysporus</name>
    <dbReference type="NCBI Taxonomy" id="436907"/>
    <lineage>
        <taxon>Eukaryota</taxon>
        <taxon>Fungi</taxon>
        <taxon>Dikarya</taxon>
        <taxon>Ascomycota</taxon>
        <taxon>Saccharomycotina</taxon>
        <taxon>Saccharomycetes</taxon>
        <taxon>Saccharomycetales</taxon>
        <taxon>Saccharomycetaceae</taxon>
        <taxon>Vanderwaltozyma</taxon>
    </lineage>
</organism>
<dbReference type="GeneID" id="5546569"/>
<evidence type="ECO:0000313" key="3">
    <source>
        <dbReference type="Proteomes" id="UP000000267"/>
    </source>
</evidence>
<dbReference type="Pfam" id="PF10846">
    <property type="entry name" value="DUF2722"/>
    <property type="match status" value="1"/>
</dbReference>
<dbReference type="OrthoDB" id="4095763at2759"/>
<feature type="region of interest" description="Disordered" evidence="1">
    <location>
        <begin position="171"/>
        <end position="193"/>
    </location>
</feature>
<dbReference type="AlphaFoldDB" id="A7THG5"/>
<feature type="region of interest" description="Disordered" evidence="1">
    <location>
        <begin position="309"/>
        <end position="333"/>
    </location>
</feature>
<dbReference type="eggNOG" id="ENOG502T2BE">
    <property type="taxonomic scope" value="Eukaryota"/>
</dbReference>
<sequence>MEPLNPPPISKESIKSLSELIFGNDIDNSSITEEGLSKAIEVKIETEKTKQQYYRLENVKNSIELLKLAINAGIPSNDISKLFMQDNDITIDELGYQLNKEKGLAKPINIRGRKPLKSENTPLLAPIRNENDSLDEVLSPKSNHVTLRQINLPTNKNNNFEELIHQTMKHSLSNTDPPLKSHSRQTSPGIRKSKTFNSQTHFRNKSLPTIRINQNSDIPINMTSVINFAKPKEFGDHLTCTFALEKPVQANKDYDKLESSFSYNVIDMTVNDNNDNVSKERQTTINMTPKMSSYKNEEKNTEINSNVVTPESNITSTGKHPHSSSLWKLLNAG</sequence>
<gene>
    <name evidence="2" type="ORF">Kpol_1039p39</name>
</gene>
<dbReference type="KEGG" id="vpo:Kpol_1039p39"/>
<proteinExistence type="predicted"/>
<dbReference type="RefSeq" id="XP_001646147.1">
    <property type="nucleotide sequence ID" value="XM_001646097.1"/>
</dbReference>
<name>A7THG5_VANPO</name>
<evidence type="ECO:0000313" key="2">
    <source>
        <dbReference type="EMBL" id="EDO18289.1"/>
    </source>
</evidence>
<dbReference type="HOGENOM" id="CLU_834707_0_0_1"/>
<evidence type="ECO:0000256" key="1">
    <source>
        <dbReference type="SAM" id="MobiDB-lite"/>
    </source>
</evidence>
<reference evidence="2 3" key="1">
    <citation type="journal article" date="2007" name="Proc. Natl. Acad. Sci. U.S.A.">
        <title>Independent sorting-out of thousands of duplicated gene pairs in two yeast species descended from a whole-genome duplication.</title>
        <authorList>
            <person name="Scannell D.R."/>
            <person name="Frank A.C."/>
            <person name="Conant G.C."/>
            <person name="Byrne K.P."/>
            <person name="Woolfit M."/>
            <person name="Wolfe K.H."/>
        </authorList>
    </citation>
    <scope>NUCLEOTIDE SEQUENCE [LARGE SCALE GENOMIC DNA]</scope>
    <source>
        <strain evidence="3">ATCC 22028 / DSM 70294 / BCRC 21397 / CBS 2163 / NBRC 10782 / NRRL Y-8283 / UCD 57-17</strain>
    </source>
</reference>
<dbReference type="InParanoid" id="A7THG5"/>
<feature type="compositionally biased region" description="Polar residues" evidence="1">
    <location>
        <begin position="309"/>
        <end position="326"/>
    </location>
</feature>
<dbReference type="EMBL" id="DS480391">
    <property type="protein sequence ID" value="EDO18289.1"/>
    <property type="molecule type" value="Genomic_DNA"/>
</dbReference>
<dbReference type="InterPro" id="IPR021216">
    <property type="entry name" value="DUF2722"/>
</dbReference>
<accession>A7THG5</accession>
<keyword evidence="3" id="KW-1185">Reference proteome</keyword>
<protein>
    <submittedName>
        <fullName evidence="2">Uncharacterized protein</fullName>
    </submittedName>
</protein>
<dbReference type="OMA" id="CTFALEK"/>
<dbReference type="Proteomes" id="UP000000267">
    <property type="component" value="Unassembled WGS sequence"/>
</dbReference>